<dbReference type="RefSeq" id="WP_069365070.1">
    <property type="nucleotide sequence ID" value="NZ_CP012502.1"/>
</dbReference>
<dbReference type="Pfam" id="PF00392">
    <property type="entry name" value="GntR"/>
    <property type="match status" value="1"/>
</dbReference>
<dbReference type="PANTHER" id="PTHR38445:SF6">
    <property type="entry name" value="GNTR-FAMILY TRANSCRIPTIONAL REGULATOR"/>
    <property type="match status" value="1"/>
</dbReference>
<dbReference type="AlphaFoldDB" id="A0A1D7QVK8"/>
<keyword evidence="1" id="KW-0805">Transcription regulation</keyword>
<keyword evidence="3" id="KW-0804">Transcription</keyword>
<dbReference type="Gene3D" id="1.10.10.10">
    <property type="entry name" value="Winged helix-like DNA-binding domain superfamily/Winged helix DNA-binding domain"/>
    <property type="match status" value="1"/>
</dbReference>
<sequence>MGLEFDNHRPIYIQIMEYIYSGISRGDMSPGSKLLSVREFAVEAGVNPNTVSRTYMEMEREGVVVSKRGQGTFVTEDTAVIETLRRDIAAKQVDTFLDTMHNLGIDDKTILNLMKERMDDAKED</sequence>
<dbReference type="Proteomes" id="UP000094463">
    <property type="component" value="Chromosome"/>
</dbReference>
<gene>
    <name evidence="5" type="ORF">BBEV_1690</name>
</gene>
<organism evidence="5 6">
    <name type="scientific">Salisediminibacterium beveridgei</name>
    <dbReference type="NCBI Taxonomy" id="632773"/>
    <lineage>
        <taxon>Bacteria</taxon>
        <taxon>Bacillati</taxon>
        <taxon>Bacillota</taxon>
        <taxon>Bacilli</taxon>
        <taxon>Bacillales</taxon>
        <taxon>Bacillaceae</taxon>
        <taxon>Salisediminibacterium</taxon>
    </lineage>
</organism>
<evidence type="ECO:0000313" key="5">
    <source>
        <dbReference type="EMBL" id="AOM83051.1"/>
    </source>
</evidence>
<dbReference type="InterPro" id="IPR036388">
    <property type="entry name" value="WH-like_DNA-bd_sf"/>
</dbReference>
<dbReference type="InterPro" id="IPR000524">
    <property type="entry name" value="Tscrpt_reg_HTH_GntR"/>
</dbReference>
<reference evidence="5 6" key="1">
    <citation type="submission" date="2015-08" db="EMBL/GenBank/DDBJ databases">
        <title>The complete genome sequence of Bacillus beveridgei MLTeJB.</title>
        <authorList>
            <person name="Hanson T.E."/>
            <person name="Mesa C."/>
            <person name="Basesman S.M."/>
            <person name="Oremland R.S."/>
        </authorList>
    </citation>
    <scope>NUCLEOTIDE SEQUENCE [LARGE SCALE GENOMIC DNA]</scope>
    <source>
        <strain evidence="5 6">MLTeJB</strain>
    </source>
</reference>
<proteinExistence type="predicted"/>
<dbReference type="KEGG" id="bbev:BBEV_1690"/>
<keyword evidence="6" id="KW-1185">Reference proteome</keyword>
<dbReference type="SMART" id="SM00345">
    <property type="entry name" value="HTH_GNTR"/>
    <property type="match status" value="1"/>
</dbReference>
<dbReference type="GO" id="GO:0003700">
    <property type="term" value="F:DNA-binding transcription factor activity"/>
    <property type="evidence" value="ECO:0007669"/>
    <property type="project" value="InterPro"/>
</dbReference>
<evidence type="ECO:0000256" key="3">
    <source>
        <dbReference type="ARBA" id="ARBA00023163"/>
    </source>
</evidence>
<evidence type="ECO:0000313" key="6">
    <source>
        <dbReference type="Proteomes" id="UP000094463"/>
    </source>
</evidence>
<keyword evidence="2" id="KW-0238">DNA-binding</keyword>
<dbReference type="PROSITE" id="PS50949">
    <property type="entry name" value="HTH_GNTR"/>
    <property type="match status" value="1"/>
</dbReference>
<dbReference type="PANTHER" id="PTHR38445">
    <property type="entry name" value="HTH-TYPE TRANSCRIPTIONAL REPRESSOR YTRA"/>
    <property type="match status" value="1"/>
</dbReference>
<dbReference type="CDD" id="cd07377">
    <property type="entry name" value="WHTH_GntR"/>
    <property type="match status" value="1"/>
</dbReference>
<protein>
    <submittedName>
        <fullName evidence="5">Transcriptional regulator, GntR family</fullName>
    </submittedName>
</protein>
<dbReference type="InterPro" id="IPR036390">
    <property type="entry name" value="WH_DNA-bd_sf"/>
</dbReference>
<dbReference type="STRING" id="632773.BBEV_1690"/>
<feature type="domain" description="HTH gntR-type" evidence="4">
    <location>
        <begin position="9"/>
        <end position="77"/>
    </location>
</feature>
<dbReference type="PATRIC" id="fig|632773.3.peg.1776"/>
<dbReference type="OrthoDB" id="362473at2"/>
<accession>A0A1D7QVK8</accession>
<evidence type="ECO:0000256" key="2">
    <source>
        <dbReference type="ARBA" id="ARBA00023125"/>
    </source>
</evidence>
<dbReference type="SUPFAM" id="SSF46785">
    <property type="entry name" value="Winged helix' DNA-binding domain"/>
    <property type="match status" value="1"/>
</dbReference>
<dbReference type="GO" id="GO:0003677">
    <property type="term" value="F:DNA binding"/>
    <property type="evidence" value="ECO:0007669"/>
    <property type="project" value="UniProtKB-KW"/>
</dbReference>
<dbReference type="EMBL" id="CP012502">
    <property type="protein sequence ID" value="AOM83051.1"/>
    <property type="molecule type" value="Genomic_DNA"/>
</dbReference>
<evidence type="ECO:0000256" key="1">
    <source>
        <dbReference type="ARBA" id="ARBA00023015"/>
    </source>
</evidence>
<name>A0A1D7QVK8_9BACI</name>
<evidence type="ECO:0000259" key="4">
    <source>
        <dbReference type="PROSITE" id="PS50949"/>
    </source>
</evidence>